<accession>A0A0A7ECM0</accession>
<proteinExistence type="predicted"/>
<keyword evidence="2" id="KW-1185">Reference proteome</keyword>
<dbReference type="RefSeq" id="WP_038638646.1">
    <property type="nucleotide sequence ID" value="NZ_CP009888.1"/>
</dbReference>
<dbReference type="STRING" id="1348114.OM33_03115"/>
<dbReference type="Pfam" id="PF22352">
    <property type="entry name" value="K319L-like_PKD"/>
    <property type="match status" value="1"/>
</dbReference>
<dbReference type="PROSITE" id="PS51257">
    <property type="entry name" value="PROKAR_LIPOPROTEIN"/>
    <property type="match status" value="1"/>
</dbReference>
<dbReference type="OrthoDB" id="9806238at2"/>
<dbReference type="KEGG" id="pseo:OM33_03115"/>
<reference evidence="1 2" key="1">
    <citation type="submission" date="2014-11" db="EMBL/GenBank/DDBJ databases">
        <title>Complete Genome Sequence of Pseudoalteromonas sp. Strain OCN003 Isolated from Kaneohe Bay, Oahu, Hawaii.</title>
        <authorList>
            <person name="Beurmann S."/>
            <person name="Videau P."/>
            <person name="Ushijima B."/>
            <person name="Smith A.M."/>
            <person name="Aeby G.S."/>
            <person name="Callahan S.M."/>
            <person name="Belcaid M."/>
        </authorList>
    </citation>
    <scope>NUCLEOTIDE SEQUENCE [LARGE SCALE GENOMIC DNA]</scope>
    <source>
        <strain evidence="1 2">OCN003</strain>
    </source>
</reference>
<protein>
    <recommendedName>
        <fullName evidence="3">PKD domain-containing protein</fullName>
    </recommendedName>
</protein>
<sequence length="217" mass="24205">MHIKKTLLAISLLTLITACDSDNESNSEPEIGNWTVTTQFNWGDEFNETLPTTINPNVSDPDGDALTYQWRLLSESDKVTLTNTRAATLSFDYPMSTSEDVYNLAFELTVTDEKGASVSDTFEKDFNDYVYLALPNDVIATVGQNVTITPEMFGRLSYISHYQWQVSSEHDIELIGADTNQVSFITPDSETPISLSLTATHINGHDEVHLMEIPITQ</sequence>
<dbReference type="InterPro" id="IPR013783">
    <property type="entry name" value="Ig-like_fold"/>
</dbReference>
<evidence type="ECO:0000313" key="2">
    <source>
        <dbReference type="Proteomes" id="UP000030341"/>
    </source>
</evidence>
<evidence type="ECO:0000313" key="1">
    <source>
        <dbReference type="EMBL" id="AIY64253.1"/>
    </source>
</evidence>
<gene>
    <name evidence="1" type="ORF">OM33_03115</name>
</gene>
<evidence type="ECO:0008006" key="3">
    <source>
        <dbReference type="Google" id="ProtNLM"/>
    </source>
</evidence>
<dbReference type="Proteomes" id="UP000030341">
    <property type="component" value="Chromosome 1"/>
</dbReference>
<dbReference type="Gene3D" id="2.60.40.10">
    <property type="entry name" value="Immunoglobulins"/>
    <property type="match status" value="1"/>
</dbReference>
<dbReference type="HOGENOM" id="CLU_1271407_0_0_6"/>
<dbReference type="AlphaFoldDB" id="A0A0A7ECM0"/>
<name>A0A0A7ECM0_9GAMM</name>
<organism evidence="1 2">
    <name type="scientific">Pseudoalteromonas piratica</name>
    <dbReference type="NCBI Taxonomy" id="1348114"/>
    <lineage>
        <taxon>Bacteria</taxon>
        <taxon>Pseudomonadati</taxon>
        <taxon>Pseudomonadota</taxon>
        <taxon>Gammaproteobacteria</taxon>
        <taxon>Alteromonadales</taxon>
        <taxon>Pseudoalteromonadaceae</taxon>
        <taxon>Pseudoalteromonas</taxon>
    </lineage>
</organism>
<dbReference type="eggNOG" id="ENOG502ZPCM">
    <property type="taxonomic scope" value="Bacteria"/>
</dbReference>
<dbReference type="EMBL" id="CP009888">
    <property type="protein sequence ID" value="AIY64253.1"/>
    <property type="molecule type" value="Genomic_DNA"/>
</dbReference>